<protein>
    <submittedName>
        <fullName evidence="1">Uncharacterized protein</fullName>
    </submittedName>
</protein>
<dbReference type="AlphaFoldDB" id="A0A0G0X5Y6"/>
<accession>A0A0G0X5Y6</accession>
<evidence type="ECO:0000313" key="2">
    <source>
        <dbReference type="Proteomes" id="UP000034507"/>
    </source>
</evidence>
<gene>
    <name evidence="1" type="ORF">UU77_C0038G0002</name>
</gene>
<organism evidence="1 2">
    <name type="scientific">candidate division WWE3 bacterium GW2011_GWC1_41_7</name>
    <dbReference type="NCBI Taxonomy" id="1619119"/>
    <lineage>
        <taxon>Bacteria</taxon>
        <taxon>Katanobacteria</taxon>
    </lineage>
</organism>
<evidence type="ECO:0000313" key="1">
    <source>
        <dbReference type="EMBL" id="KKS19782.1"/>
    </source>
</evidence>
<comment type="caution">
    <text evidence="1">The sequence shown here is derived from an EMBL/GenBank/DDBJ whole genome shotgun (WGS) entry which is preliminary data.</text>
</comment>
<sequence>MSQKVIVSASVLSAIRELALFLHTKEIVLKAASFKLLRENFSYRFYEVSIATGWHDDGEIVPAHARCLYISLVKDFSGDWHLNSVHMDLQDVEGSDLENGVDPRNTKGGRNLLRDLDELEGIALESIASTCPEVLHRIDYRSVSIRPIVGRDDVQYMIVFHIRDIGKQNVGHSFVQVIVGEKLNPQNVSVQGEDDQIFNMHNGEWVKYHTAIMLAD</sequence>
<dbReference type="EMBL" id="LCBX01000038">
    <property type="protein sequence ID" value="KKS19782.1"/>
    <property type="molecule type" value="Genomic_DNA"/>
</dbReference>
<reference evidence="1 2" key="1">
    <citation type="journal article" date="2015" name="Nature">
        <title>rRNA introns, odd ribosomes, and small enigmatic genomes across a large radiation of phyla.</title>
        <authorList>
            <person name="Brown C.T."/>
            <person name="Hug L.A."/>
            <person name="Thomas B.C."/>
            <person name="Sharon I."/>
            <person name="Castelle C.J."/>
            <person name="Singh A."/>
            <person name="Wilkins M.J."/>
            <person name="Williams K.H."/>
            <person name="Banfield J.F."/>
        </authorList>
    </citation>
    <scope>NUCLEOTIDE SEQUENCE [LARGE SCALE GENOMIC DNA]</scope>
</reference>
<dbReference type="Proteomes" id="UP000034507">
    <property type="component" value="Unassembled WGS sequence"/>
</dbReference>
<proteinExistence type="predicted"/>
<name>A0A0G0X5Y6_UNCKA</name>